<feature type="region of interest" description="Disordered" evidence="6">
    <location>
        <begin position="1"/>
        <end position="34"/>
    </location>
</feature>
<evidence type="ECO:0000256" key="4">
    <source>
        <dbReference type="ARBA" id="ARBA00022989"/>
    </source>
</evidence>
<feature type="compositionally biased region" description="Basic and acidic residues" evidence="6">
    <location>
        <begin position="20"/>
        <end position="34"/>
    </location>
</feature>
<dbReference type="InterPro" id="IPR007168">
    <property type="entry name" value="Phageshock_PspC_N"/>
</dbReference>
<dbReference type="PANTHER" id="PTHR33885:SF3">
    <property type="entry name" value="PHAGE SHOCK PROTEIN C"/>
    <property type="match status" value="1"/>
</dbReference>
<reference evidence="9 10" key="1">
    <citation type="submission" date="2019-07" db="EMBL/GenBank/DDBJ databases">
        <title>R&amp;d 2014.</title>
        <authorList>
            <person name="Klenk H.-P."/>
        </authorList>
    </citation>
    <scope>NUCLEOTIDE SEQUENCE [LARGE SCALE GENOMIC DNA]</scope>
    <source>
        <strain evidence="9 10">DSM 45764</strain>
    </source>
</reference>
<keyword evidence="4 7" id="KW-1133">Transmembrane helix</keyword>
<comment type="caution">
    <text evidence="9">The sequence shown here is derived from an EMBL/GenBank/DDBJ whole genome shotgun (WGS) entry which is preliminary data.</text>
</comment>
<keyword evidence="3 7" id="KW-0812">Transmembrane</keyword>
<dbReference type="RefSeq" id="WP_153362226.1">
    <property type="nucleotide sequence ID" value="NZ_JABGDC010000210.1"/>
</dbReference>
<feature type="domain" description="Phage shock protein PspC N-terminal" evidence="8">
    <location>
        <begin position="31"/>
        <end position="86"/>
    </location>
</feature>
<organism evidence="9 10">
    <name type="scientific">Modestobacter roseus</name>
    <dbReference type="NCBI Taxonomy" id="1181884"/>
    <lineage>
        <taxon>Bacteria</taxon>
        <taxon>Bacillati</taxon>
        <taxon>Actinomycetota</taxon>
        <taxon>Actinomycetes</taxon>
        <taxon>Geodermatophilales</taxon>
        <taxon>Geodermatophilaceae</taxon>
        <taxon>Modestobacter</taxon>
    </lineage>
</organism>
<evidence type="ECO:0000313" key="10">
    <source>
        <dbReference type="Proteomes" id="UP000321490"/>
    </source>
</evidence>
<evidence type="ECO:0000256" key="7">
    <source>
        <dbReference type="SAM" id="Phobius"/>
    </source>
</evidence>
<comment type="subcellular location">
    <subcellularLocation>
        <location evidence="1">Cell membrane</location>
        <topology evidence="1">Single-pass membrane protein</topology>
    </subcellularLocation>
</comment>
<evidence type="ECO:0000256" key="5">
    <source>
        <dbReference type="ARBA" id="ARBA00023136"/>
    </source>
</evidence>
<feature type="transmembrane region" description="Helical" evidence="7">
    <location>
        <begin position="39"/>
        <end position="58"/>
    </location>
</feature>
<proteinExistence type="predicted"/>
<feature type="transmembrane region" description="Helical" evidence="7">
    <location>
        <begin position="64"/>
        <end position="84"/>
    </location>
</feature>
<name>A0A562IXT6_9ACTN</name>
<dbReference type="AlphaFoldDB" id="A0A562IXT6"/>
<dbReference type="EMBL" id="VLKF01000001">
    <property type="protein sequence ID" value="TWH75663.1"/>
    <property type="molecule type" value="Genomic_DNA"/>
</dbReference>
<dbReference type="InterPro" id="IPR052027">
    <property type="entry name" value="PspC"/>
</dbReference>
<evidence type="ECO:0000256" key="3">
    <source>
        <dbReference type="ARBA" id="ARBA00022692"/>
    </source>
</evidence>
<evidence type="ECO:0000256" key="6">
    <source>
        <dbReference type="SAM" id="MobiDB-lite"/>
    </source>
</evidence>
<protein>
    <submittedName>
        <fullName evidence="9">Phage shock protein C (PspC) family protein</fullName>
    </submittedName>
</protein>
<dbReference type="Proteomes" id="UP000321490">
    <property type="component" value="Unassembled WGS sequence"/>
</dbReference>
<keyword evidence="10" id="KW-1185">Reference proteome</keyword>
<evidence type="ECO:0000259" key="8">
    <source>
        <dbReference type="Pfam" id="PF04024"/>
    </source>
</evidence>
<gene>
    <name evidence="9" type="ORF">JD78_04227</name>
</gene>
<evidence type="ECO:0000256" key="2">
    <source>
        <dbReference type="ARBA" id="ARBA00022475"/>
    </source>
</evidence>
<evidence type="ECO:0000313" key="9">
    <source>
        <dbReference type="EMBL" id="TWH75663.1"/>
    </source>
</evidence>
<keyword evidence="2" id="KW-1003">Cell membrane</keyword>
<dbReference type="Pfam" id="PF04024">
    <property type="entry name" value="PspC"/>
    <property type="match status" value="1"/>
</dbReference>
<sequence>MTETGTNATPSTELPQAEAPRGESPDAERPPLRRDRSHLVVGGVAAGLAAHTGIDALLWRLGFVALVVAGGAGFWLYLALWLLMPTAPATPDDRTNVLDEWVEKLRRAVIRR</sequence>
<dbReference type="PANTHER" id="PTHR33885">
    <property type="entry name" value="PHAGE SHOCK PROTEIN C"/>
    <property type="match status" value="1"/>
</dbReference>
<keyword evidence="5 7" id="KW-0472">Membrane</keyword>
<dbReference type="GO" id="GO:0005886">
    <property type="term" value="C:plasma membrane"/>
    <property type="evidence" value="ECO:0007669"/>
    <property type="project" value="UniProtKB-SubCell"/>
</dbReference>
<feature type="compositionally biased region" description="Polar residues" evidence="6">
    <location>
        <begin position="1"/>
        <end position="14"/>
    </location>
</feature>
<accession>A0A562IXT6</accession>
<evidence type="ECO:0000256" key="1">
    <source>
        <dbReference type="ARBA" id="ARBA00004162"/>
    </source>
</evidence>
<dbReference type="OrthoDB" id="7359894at2"/>